<dbReference type="InterPro" id="IPR011335">
    <property type="entry name" value="Restrct_endonuc-II-like"/>
</dbReference>
<feature type="domain" description="Restriction endonuclease type IV Mrr" evidence="1">
    <location>
        <begin position="196"/>
        <end position="314"/>
    </location>
</feature>
<evidence type="ECO:0000313" key="3">
    <source>
        <dbReference type="Proteomes" id="UP000624703"/>
    </source>
</evidence>
<keyword evidence="2" id="KW-0378">Hydrolase</keyword>
<gene>
    <name evidence="2" type="ORF">JIN82_14330</name>
</gene>
<dbReference type="SUPFAM" id="SSF52980">
    <property type="entry name" value="Restriction endonuclease-like"/>
    <property type="match status" value="1"/>
</dbReference>
<keyword evidence="2" id="KW-0255">Endonuclease</keyword>
<evidence type="ECO:0000259" key="1">
    <source>
        <dbReference type="Pfam" id="PF04471"/>
    </source>
</evidence>
<evidence type="ECO:0000313" key="2">
    <source>
        <dbReference type="EMBL" id="MBK1792337.1"/>
    </source>
</evidence>
<accession>A0A8J7MGC3</accession>
<proteinExistence type="predicted"/>
<dbReference type="Pfam" id="PF04471">
    <property type="entry name" value="Mrr_cat"/>
    <property type="match status" value="1"/>
</dbReference>
<dbReference type="AlphaFoldDB" id="A0A8J7MGC3"/>
<organism evidence="2 3">
    <name type="scientific">Persicirhabdus sediminis</name>
    <dbReference type="NCBI Taxonomy" id="454144"/>
    <lineage>
        <taxon>Bacteria</taxon>
        <taxon>Pseudomonadati</taxon>
        <taxon>Verrucomicrobiota</taxon>
        <taxon>Verrucomicrobiia</taxon>
        <taxon>Verrucomicrobiales</taxon>
        <taxon>Verrucomicrobiaceae</taxon>
        <taxon>Persicirhabdus</taxon>
    </lineage>
</organism>
<protein>
    <submittedName>
        <fullName evidence="2">Restriction endonuclease</fullName>
    </submittedName>
</protein>
<comment type="caution">
    <text evidence="2">The sequence shown here is derived from an EMBL/GenBank/DDBJ whole genome shotgun (WGS) entry which is preliminary data.</text>
</comment>
<name>A0A8J7MGC3_9BACT</name>
<dbReference type="GO" id="GO:0004519">
    <property type="term" value="F:endonuclease activity"/>
    <property type="evidence" value="ECO:0007669"/>
    <property type="project" value="UniProtKB-KW"/>
</dbReference>
<sequence length="342" mass="38648">MIVLLRANRKHIQELANENLVGYGWSDANFEECTSADECLKKVMELDYTDLSGRQQGVFRGQFRILTDLKEGDYVVVPSWGGIYLAKVTKSGFSYSPAYGKYDQANTITVEYQKNDDGTLRNISRTELTEGLQRRLKFKGTLNRLAEFQEELQDVIENKTLDDKRDEQLQSDQEALKTNLMARIRGGRTAMKSGGLGLEELIKELLEIQGYDARILGKKTFSGMGDADVVAERTDPYLGDQKLLVQVKHHQNITGEHMLKQLVHIHEHEADEWGEYNLIAITSADVSEELRKKYEGVGQPISAIIAGEQLAEMIYENINKFSPETLKKLGIVFGPRLLGKTI</sequence>
<dbReference type="GO" id="GO:0009307">
    <property type="term" value="P:DNA restriction-modification system"/>
    <property type="evidence" value="ECO:0007669"/>
    <property type="project" value="InterPro"/>
</dbReference>
<dbReference type="Proteomes" id="UP000624703">
    <property type="component" value="Unassembled WGS sequence"/>
</dbReference>
<keyword evidence="2" id="KW-0540">Nuclease</keyword>
<reference evidence="2" key="1">
    <citation type="submission" date="2021-01" db="EMBL/GenBank/DDBJ databases">
        <title>Modified the classification status of verrucomicrobia.</title>
        <authorList>
            <person name="Feng X."/>
        </authorList>
    </citation>
    <scope>NUCLEOTIDE SEQUENCE</scope>
    <source>
        <strain evidence="2">_KCTC 22039</strain>
    </source>
</reference>
<dbReference type="EMBL" id="JAENIM010000044">
    <property type="protein sequence ID" value="MBK1792337.1"/>
    <property type="molecule type" value="Genomic_DNA"/>
</dbReference>
<keyword evidence="3" id="KW-1185">Reference proteome</keyword>
<dbReference type="RefSeq" id="WP_200312348.1">
    <property type="nucleotide sequence ID" value="NZ_JAENIM010000044.1"/>
</dbReference>
<dbReference type="GO" id="GO:0003677">
    <property type="term" value="F:DNA binding"/>
    <property type="evidence" value="ECO:0007669"/>
    <property type="project" value="InterPro"/>
</dbReference>
<dbReference type="InterPro" id="IPR007560">
    <property type="entry name" value="Restrct_endonuc_IV_Mrr"/>
</dbReference>